<feature type="repeat" description="TPR" evidence="1">
    <location>
        <begin position="182"/>
        <end position="215"/>
    </location>
</feature>
<dbReference type="Gene3D" id="1.25.40.10">
    <property type="entry name" value="Tetratricopeptide repeat domain"/>
    <property type="match status" value="2"/>
</dbReference>
<gene>
    <name evidence="2" type="ORF">PEVE_00015078</name>
</gene>
<dbReference type="PANTHER" id="PTHR10098">
    <property type="entry name" value="RAPSYN-RELATED"/>
    <property type="match status" value="1"/>
</dbReference>
<protein>
    <recommendedName>
        <fullName evidence="4">Tetratricopeptide repeat protein 28</fullName>
    </recommendedName>
</protein>
<dbReference type="InterPro" id="IPR011990">
    <property type="entry name" value="TPR-like_helical_dom_sf"/>
</dbReference>
<name>A0ABN8RZH7_9CNID</name>
<dbReference type="Pfam" id="PF13424">
    <property type="entry name" value="TPR_12"/>
    <property type="match status" value="1"/>
</dbReference>
<feature type="non-terminal residue" evidence="2">
    <location>
        <position position="1"/>
    </location>
</feature>
<evidence type="ECO:0000313" key="3">
    <source>
        <dbReference type="Proteomes" id="UP001159427"/>
    </source>
</evidence>
<dbReference type="SMART" id="SM00028">
    <property type="entry name" value="TPR"/>
    <property type="match status" value="4"/>
</dbReference>
<accession>A0ABN8RZH7</accession>
<dbReference type="Proteomes" id="UP001159427">
    <property type="component" value="Unassembled WGS sequence"/>
</dbReference>
<keyword evidence="3" id="KW-1185">Reference proteome</keyword>
<dbReference type="PANTHER" id="PTHR10098:SF108">
    <property type="entry name" value="TETRATRICOPEPTIDE REPEAT PROTEIN 28"/>
    <property type="match status" value="1"/>
</dbReference>
<dbReference type="EMBL" id="CALNXI010002151">
    <property type="protein sequence ID" value="CAH3183786.1"/>
    <property type="molecule type" value="Genomic_DNA"/>
</dbReference>
<dbReference type="SUPFAM" id="SSF48452">
    <property type="entry name" value="TPR-like"/>
    <property type="match status" value="2"/>
</dbReference>
<dbReference type="InterPro" id="IPR019734">
    <property type="entry name" value="TPR_rpt"/>
</dbReference>
<proteinExistence type="predicted"/>
<evidence type="ECO:0000256" key="1">
    <source>
        <dbReference type="PROSITE-ProRule" id="PRU00339"/>
    </source>
</evidence>
<dbReference type="PROSITE" id="PS50005">
    <property type="entry name" value="TPR"/>
    <property type="match status" value="1"/>
</dbReference>
<organism evidence="2 3">
    <name type="scientific">Porites evermanni</name>
    <dbReference type="NCBI Taxonomy" id="104178"/>
    <lineage>
        <taxon>Eukaryota</taxon>
        <taxon>Metazoa</taxon>
        <taxon>Cnidaria</taxon>
        <taxon>Anthozoa</taxon>
        <taxon>Hexacorallia</taxon>
        <taxon>Scleractinia</taxon>
        <taxon>Fungiina</taxon>
        <taxon>Poritidae</taxon>
        <taxon>Porites</taxon>
    </lineage>
</organism>
<reference evidence="2 3" key="1">
    <citation type="submission" date="2022-05" db="EMBL/GenBank/DDBJ databases">
        <authorList>
            <consortium name="Genoscope - CEA"/>
            <person name="William W."/>
        </authorList>
    </citation>
    <scope>NUCLEOTIDE SEQUENCE [LARGE SCALE GENOMIC DNA]</scope>
</reference>
<keyword evidence="1" id="KW-0802">TPR repeat</keyword>
<evidence type="ECO:0000313" key="2">
    <source>
        <dbReference type="EMBL" id="CAH3183786.1"/>
    </source>
</evidence>
<sequence>RTLTSSWSKCRRRLSLAILLLLSFLTLVVFVKVSIAIFKEFLILLKDKALKGETELVKLMYEILYLQMFQGYLSVNDFANAVECGRELLVFDNETGDRNQEGMLYFKLGKLHYLNCKYQEAKSFFEKAGNINIATGSTVSEGSCYLNLGAVLNSLSENIEAKECLEKALAIAKKLNNGRGESLCYGSLGNVFNCLGEYAKAKKYYEKALALRQKIGFKENEALCYANLGSIELAKSKECTEKALATAKDIGNREIEVSCSGNLGTVSQTLAAKEYLEQAVLITEQIGDINGVVASCRMLGTALHFLDDYSKAREYHKKAASVKRLETFQWK</sequence>
<comment type="caution">
    <text evidence="2">The sequence shown here is derived from an EMBL/GenBank/DDBJ whole genome shotgun (WGS) entry which is preliminary data.</text>
</comment>
<evidence type="ECO:0008006" key="4">
    <source>
        <dbReference type="Google" id="ProtNLM"/>
    </source>
</evidence>